<proteinExistence type="predicted"/>
<dbReference type="EMBL" id="LSDC01000030">
    <property type="protein sequence ID" value="KXB61978.1"/>
    <property type="molecule type" value="Genomic_DNA"/>
</dbReference>
<sequence>MSNRRNKKTDSHKDKMLVLASVLAILEIVNTILEIFEKVCK</sequence>
<reference evidence="2" key="1">
    <citation type="submission" date="2016-01" db="EMBL/GenBank/DDBJ databases">
        <authorList>
            <person name="Mitreva M."/>
            <person name="Pepin K.H."/>
            <person name="Mihindukulasuriya K.A."/>
            <person name="Fulton R."/>
            <person name="Fronick C."/>
            <person name="O'Laughlin M."/>
            <person name="Miner T."/>
            <person name="Herter B."/>
            <person name="Rosa B.A."/>
            <person name="Cordes M."/>
            <person name="Tomlinson C."/>
            <person name="Wollam A."/>
            <person name="Palsikar V.B."/>
            <person name="Mardis E.R."/>
            <person name="Wilson R.K."/>
        </authorList>
    </citation>
    <scope>NUCLEOTIDE SEQUENCE [LARGE SCALE GENOMIC DNA]</scope>
    <source>
        <strain evidence="2">DNF01167</strain>
    </source>
</reference>
<dbReference type="Proteomes" id="UP000070355">
    <property type="component" value="Unassembled WGS sequence"/>
</dbReference>
<gene>
    <name evidence="1" type="ORF">HMPREF3186_00545</name>
</gene>
<dbReference type="PATRIC" id="fig|1379.3.peg.541"/>
<organism evidence="1 2">
    <name type="scientific">Gemella haemolysans</name>
    <dbReference type="NCBI Taxonomy" id="1379"/>
    <lineage>
        <taxon>Bacteria</taxon>
        <taxon>Bacillati</taxon>
        <taxon>Bacillota</taxon>
        <taxon>Bacilli</taxon>
        <taxon>Bacillales</taxon>
        <taxon>Gemellaceae</taxon>
        <taxon>Gemella</taxon>
    </lineage>
</organism>
<dbReference type="RefSeq" id="WP_269446627.1">
    <property type="nucleotide sequence ID" value="NZ_JAGZGJ010000003.1"/>
</dbReference>
<protein>
    <submittedName>
        <fullName evidence="1">Uncharacterized protein</fullName>
    </submittedName>
</protein>
<comment type="caution">
    <text evidence="1">The sequence shown here is derived from an EMBL/GenBank/DDBJ whole genome shotgun (WGS) entry which is preliminary data.</text>
</comment>
<name>A0A134A2R4_9BACL</name>
<dbReference type="AlphaFoldDB" id="A0A134A2R4"/>
<evidence type="ECO:0000313" key="2">
    <source>
        <dbReference type="Proteomes" id="UP000070355"/>
    </source>
</evidence>
<evidence type="ECO:0000313" key="1">
    <source>
        <dbReference type="EMBL" id="KXB61978.1"/>
    </source>
</evidence>
<accession>A0A134A2R4</accession>